<proteinExistence type="predicted"/>
<keyword evidence="2" id="KW-1185">Reference proteome</keyword>
<accession>A0AAD6ZVA0</accession>
<reference evidence="1" key="1">
    <citation type="submission" date="2023-03" db="EMBL/GenBank/DDBJ databases">
        <title>Massive genome expansion in bonnet fungi (Mycena s.s.) driven by repeated elements and novel gene families across ecological guilds.</title>
        <authorList>
            <consortium name="Lawrence Berkeley National Laboratory"/>
            <person name="Harder C.B."/>
            <person name="Miyauchi S."/>
            <person name="Viragh M."/>
            <person name="Kuo A."/>
            <person name="Thoen E."/>
            <person name="Andreopoulos B."/>
            <person name="Lu D."/>
            <person name="Skrede I."/>
            <person name="Drula E."/>
            <person name="Henrissat B."/>
            <person name="Morin E."/>
            <person name="Kohler A."/>
            <person name="Barry K."/>
            <person name="LaButti K."/>
            <person name="Morin E."/>
            <person name="Salamov A."/>
            <person name="Lipzen A."/>
            <person name="Mereny Z."/>
            <person name="Hegedus B."/>
            <person name="Baldrian P."/>
            <person name="Stursova M."/>
            <person name="Weitz H."/>
            <person name="Taylor A."/>
            <person name="Grigoriev I.V."/>
            <person name="Nagy L.G."/>
            <person name="Martin F."/>
            <person name="Kauserud H."/>
        </authorList>
    </citation>
    <scope>NUCLEOTIDE SEQUENCE</scope>
    <source>
        <strain evidence="1">CBHHK002</strain>
    </source>
</reference>
<dbReference type="Proteomes" id="UP001218218">
    <property type="component" value="Unassembled WGS sequence"/>
</dbReference>
<evidence type="ECO:0000313" key="2">
    <source>
        <dbReference type="Proteomes" id="UP001218218"/>
    </source>
</evidence>
<gene>
    <name evidence="1" type="ORF">DFH08DRAFT_812049</name>
</gene>
<dbReference type="AlphaFoldDB" id="A0AAD6ZVA0"/>
<organism evidence="1 2">
    <name type="scientific">Mycena albidolilacea</name>
    <dbReference type="NCBI Taxonomy" id="1033008"/>
    <lineage>
        <taxon>Eukaryota</taxon>
        <taxon>Fungi</taxon>
        <taxon>Dikarya</taxon>
        <taxon>Basidiomycota</taxon>
        <taxon>Agaricomycotina</taxon>
        <taxon>Agaricomycetes</taxon>
        <taxon>Agaricomycetidae</taxon>
        <taxon>Agaricales</taxon>
        <taxon>Marasmiineae</taxon>
        <taxon>Mycenaceae</taxon>
        <taxon>Mycena</taxon>
    </lineage>
</organism>
<dbReference type="EMBL" id="JARIHO010000026">
    <property type="protein sequence ID" value="KAJ7340881.1"/>
    <property type="molecule type" value="Genomic_DNA"/>
</dbReference>
<sequence>MYGIVDCPGCRAHCQIVQDSDSDSYSTSDDSIDVCKIKQEANNALGVWDDMDSDGNLEYFDEENDNVDREIMRVTAPQIGHNLLVHASPTSPAPSPIGNSPDAVAVNSPATSTPELSALRPRTKRKAAKVECICGKEVTNDQCELDAVKCIWAGCETIWTAQLQRSGVRTGFAARVRRLKRGVRHRETYLGKNERGVE</sequence>
<protein>
    <submittedName>
        <fullName evidence="1">Uncharacterized protein</fullName>
    </submittedName>
</protein>
<name>A0AAD6ZVA0_9AGAR</name>
<comment type="caution">
    <text evidence="1">The sequence shown here is derived from an EMBL/GenBank/DDBJ whole genome shotgun (WGS) entry which is preliminary data.</text>
</comment>
<evidence type="ECO:0000313" key="1">
    <source>
        <dbReference type="EMBL" id="KAJ7340881.1"/>
    </source>
</evidence>